<evidence type="ECO:0000313" key="2">
    <source>
        <dbReference type="Proteomes" id="UP000185728"/>
    </source>
</evidence>
<evidence type="ECO:0000313" key="1">
    <source>
        <dbReference type="EMBL" id="SIS48558.1"/>
    </source>
</evidence>
<gene>
    <name evidence="1" type="ORF">SAMN05421766_102279</name>
</gene>
<name>A0ABY1KLX0_9FLAO</name>
<keyword evidence="2" id="KW-1185">Reference proteome</keyword>
<sequence length="44" mass="5202">MVKTPEIRFSGVFPLGSCLDKDFGYNYPMAHVECEKQKERYSYH</sequence>
<dbReference type="Proteomes" id="UP000185728">
    <property type="component" value="Unassembled WGS sequence"/>
</dbReference>
<dbReference type="EMBL" id="FTOB01000002">
    <property type="protein sequence ID" value="SIS48558.1"/>
    <property type="molecule type" value="Genomic_DNA"/>
</dbReference>
<reference evidence="1 2" key="1">
    <citation type="submission" date="2017-01" db="EMBL/GenBank/DDBJ databases">
        <authorList>
            <person name="Varghese N."/>
            <person name="Submissions S."/>
        </authorList>
    </citation>
    <scope>NUCLEOTIDE SEQUENCE [LARGE SCALE GENOMIC DNA]</scope>
    <source>
        <strain evidence="1 2">DSM 2061</strain>
    </source>
</reference>
<proteinExistence type="predicted"/>
<accession>A0ABY1KLX0</accession>
<protein>
    <submittedName>
        <fullName evidence="1">Uncharacterized protein</fullName>
    </submittedName>
</protein>
<comment type="caution">
    <text evidence="1">The sequence shown here is derived from an EMBL/GenBank/DDBJ whole genome shotgun (WGS) entry which is preliminary data.</text>
</comment>
<organism evidence="1 2">
    <name type="scientific">Zobellia uliginosa</name>
    <dbReference type="NCBI Taxonomy" id="143224"/>
    <lineage>
        <taxon>Bacteria</taxon>
        <taxon>Pseudomonadati</taxon>
        <taxon>Bacteroidota</taxon>
        <taxon>Flavobacteriia</taxon>
        <taxon>Flavobacteriales</taxon>
        <taxon>Flavobacteriaceae</taxon>
        <taxon>Zobellia</taxon>
    </lineage>
</organism>